<comment type="caution">
    <text evidence="1">The sequence shown here is derived from an EMBL/GenBank/DDBJ whole genome shotgun (WGS) entry which is preliminary data.</text>
</comment>
<accession>A0AAD7LBQ4</accession>
<organism evidence="1 2">
    <name type="scientific">Quillaja saponaria</name>
    <name type="common">Soap bark tree</name>
    <dbReference type="NCBI Taxonomy" id="32244"/>
    <lineage>
        <taxon>Eukaryota</taxon>
        <taxon>Viridiplantae</taxon>
        <taxon>Streptophyta</taxon>
        <taxon>Embryophyta</taxon>
        <taxon>Tracheophyta</taxon>
        <taxon>Spermatophyta</taxon>
        <taxon>Magnoliopsida</taxon>
        <taxon>eudicotyledons</taxon>
        <taxon>Gunneridae</taxon>
        <taxon>Pentapetalae</taxon>
        <taxon>rosids</taxon>
        <taxon>fabids</taxon>
        <taxon>Fabales</taxon>
        <taxon>Quillajaceae</taxon>
        <taxon>Quillaja</taxon>
    </lineage>
</organism>
<evidence type="ECO:0000313" key="1">
    <source>
        <dbReference type="EMBL" id="KAJ7955205.1"/>
    </source>
</evidence>
<sequence>MSSLGWDTHVVDADAELMTDHWGRMTSIISSRSDGSKGDSTHVESLDHDYGSFSVEGKGFDNSTEVVNIDHGYIAGTNCHRAFMRIQKSKSCGLWVEMKAMSDFPLVPKRHRRSVTGGGRFSVSEIQSETFSYGPCTIDQGHLIVEKARGKNGSIKMLRVTHKYYNTERDGPLIICHRIGKNQTYNTVLLQSLFSSEYWNC</sequence>
<dbReference type="EMBL" id="JARAOO010000009">
    <property type="protein sequence ID" value="KAJ7955205.1"/>
    <property type="molecule type" value="Genomic_DNA"/>
</dbReference>
<dbReference type="Proteomes" id="UP001163823">
    <property type="component" value="Chromosome 9"/>
</dbReference>
<protein>
    <submittedName>
        <fullName evidence="1">Uncharacterized protein</fullName>
    </submittedName>
</protein>
<keyword evidence="2" id="KW-1185">Reference proteome</keyword>
<evidence type="ECO:0000313" key="2">
    <source>
        <dbReference type="Proteomes" id="UP001163823"/>
    </source>
</evidence>
<reference evidence="1" key="1">
    <citation type="journal article" date="2023" name="Science">
        <title>Elucidation of the pathway for biosynthesis of saponin adjuvants from the soapbark tree.</title>
        <authorList>
            <person name="Reed J."/>
            <person name="Orme A."/>
            <person name="El-Demerdash A."/>
            <person name="Owen C."/>
            <person name="Martin L.B.B."/>
            <person name="Misra R.C."/>
            <person name="Kikuchi S."/>
            <person name="Rejzek M."/>
            <person name="Martin A.C."/>
            <person name="Harkess A."/>
            <person name="Leebens-Mack J."/>
            <person name="Louveau T."/>
            <person name="Stephenson M.J."/>
            <person name="Osbourn A."/>
        </authorList>
    </citation>
    <scope>NUCLEOTIDE SEQUENCE</scope>
    <source>
        <strain evidence="1">S10</strain>
    </source>
</reference>
<gene>
    <name evidence="1" type="ORF">O6P43_021834</name>
</gene>
<proteinExistence type="predicted"/>
<dbReference type="AlphaFoldDB" id="A0AAD7LBQ4"/>
<dbReference type="KEGG" id="qsa:O6P43_021834"/>
<name>A0AAD7LBQ4_QUISA</name>